<protein>
    <recommendedName>
        <fullName evidence="3">Secreted protein</fullName>
    </recommendedName>
</protein>
<accession>A0ABV8YIQ1</accession>
<reference evidence="2" key="1">
    <citation type="journal article" date="2019" name="Int. J. Syst. Evol. Microbiol.">
        <title>The Global Catalogue of Microorganisms (GCM) 10K type strain sequencing project: providing services to taxonomists for standard genome sequencing and annotation.</title>
        <authorList>
            <consortium name="The Broad Institute Genomics Platform"/>
            <consortium name="The Broad Institute Genome Sequencing Center for Infectious Disease"/>
            <person name="Wu L."/>
            <person name="Ma J."/>
        </authorList>
    </citation>
    <scope>NUCLEOTIDE SEQUENCE [LARGE SCALE GENOMIC DNA]</scope>
    <source>
        <strain evidence="2">DT43</strain>
    </source>
</reference>
<proteinExistence type="predicted"/>
<comment type="caution">
    <text evidence="1">The sequence shown here is derived from an EMBL/GenBank/DDBJ whole genome shotgun (WGS) entry which is preliminary data.</text>
</comment>
<sequence>MTRMDQGLAALIAAVVAGLLALGGAWIGFLGARRQTTDQAHAAHDQWLREQRQQAYVVLLDAWDQAVGGLDHLVDEWNDVMLAMDGQGEAHEFHEYIVNRADKAGAVVQQPLDRVALLGPEQIDVAAERMDTAIRSAQYWLGILSRPDARDRDWASHWPDTMDGFRQARAAFMALAKDELRRVPRPGRKP</sequence>
<keyword evidence="2" id="KW-1185">Reference proteome</keyword>
<name>A0ABV8YIQ1_9ACTN</name>
<evidence type="ECO:0000313" key="1">
    <source>
        <dbReference type="EMBL" id="MFC4464649.1"/>
    </source>
</evidence>
<dbReference type="Proteomes" id="UP001596012">
    <property type="component" value="Unassembled WGS sequence"/>
</dbReference>
<evidence type="ECO:0000313" key="2">
    <source>
        <dbReference type="Proteomes" id="UP001596012"/>
    </source>
</evidence>
<organism evidence="1 2">
    <name type="scientific">Streptomyces xiangluensis</name>
    <dbReference type="NCBI Taxonomy" id="2665720"/>
    <lineage>
        <taxon>Bacteria</taxon>
        <taxon>Bacillati</taxon>
        <taxon>Actinomycetota</taxon>
        <taxon>Actinomycetes</taxon>
        <taxon>Kitasatosporales</taxon>
        <taxon>Streptomycetaceae</taxon>
        <taxon>Streptomyces</taxon>
    </lineage>
</organism>
<dbReference type="EMBL" id="JBHSFG010000016">
    <property type="protein sequence ID" value="MFC4464649.1"/>
    <property type="molecule type" value="Genomic_DNA"/>
</dbReference>
<evidence type="ECO:0008006" key="3">
    <source>
        <dbReference type="Google" id="ProtNLM"/>
    </source>
</evidence>
<gene>
    <name evidence="1" type="ORF">ACFPH6_08780</name>
</gene>
<dbReference type="RefSeq" id="WP_386339779.1">
    <property type="nucleotide sequence ID" value="NZ_JBHSFG010000016.1"/>
</dbReference>